<dbReference type="OrthoDB" id="115252at2"/>
<accession>A0A1A9GPV0</accession>
<name>A0A1A9GPV0_9ACTN</name>
<proteinExistence type="predicted"/>
<organism evidence="2 3">
    <name type="scientific">Nocardioides dokdonensis FR1436</name>
    <dbReference type="NCBI Taxonomy" id="1300347"/>
    <lineage>
        <taxon>Bacteria</taxon>
        <taxon>Bacillati</taxon>
        <taxon>Actinomycetota</taxon>
        <taxon>Actinomycetes</taxon>
        <taxon>Propionibacteriales</taxon>
        <taxon>Nocardioidaceae</taxon>
        <taxon>Nocardioides</taxon>
    </lineage>
</organism>
<dbReference type="STRING" id="1300347.I601_3216"/>
<protein>
    <submittedName>
        <fullName evidence="2">Phosphotransferase enzyme family protein</fullName>
    </submittedName>
</protein>
<dbReference type="KEGG" id="ndk:I601_3216"/>
<dbReference type="InterPro" id="IPR052961">
    <property type="entry name" value="Oxido-Kinase-like_Enzymes"/>
</dbReference>
<dbReference type="AlphaFoldDB" id="A0A1A9GPV0"/>
<keyword evidence="3" id="KW-1185">Reference proteome</keyword>
<dbReference type="SUPFAM" id="SSF56112">
    <property type="entry name" value="Protein kinase-like (PK-like)"/>
    <property type="match status" value="1"/>
</dbReference>
<dbReference type="Pfam" id="PF01636">
    <property type="entry name" value="APH"/>
    <property type="match status" value="1"/>
</dbReference>
<sequence length="353" mass="38341">MSAPDWAIEGPEGITVDAISTLLGAEVTSLDVQQVGTGQIGTCFRLTMTGEGVPARLLLKLPTADAASRDFYRGTYRSEVLFYERVADTVAVRVPQCHVARFDEETAHFVLLLEDLSPLEPGEQIAGSTPERLLDAAANLAGLHGPRWCDPTLLDLPGLALTGEEDAQVLADLYGPALEIFLDRLGAELDPEVVEVLQACPGVSKEWALGRQERFALVHGDYRLDNLMFSPGGGRGEVAALDWQTLTLALPARDLAFLITTSLDAPVRREVERELVGAYHRALLEHGAPESYDLDACWDDYVYAMFQAPLITVFGCAYGAPTERGDRMFATMATRACAAIRDHDALRLLGRGA</sequence>
<dbReference type="InterPro" id="IPR015897">
    <property type="entry name" value="CHK_kinase-like"/>
</dbReference>
<dbReference type="PATRIC" id="fig|1300347.3.peg.3220"/>
<dbReference type="EMBL" id="CP015079">
    <property type="protein sequence ID" value="ANH39623.1"/>
    <property type="molecule type" value="Genomic_DNA"/>
</dbReference>
<dbReference type="RefSeq" id="WP_068111836.1">
    <property type="nucleotide sequence ID" value="NZ_CP015079.1"/>
</dbReference>
<dbReference type="Gene3D" id="3.90.1200.10">
    <property type="match status" value="1"/>
</dbReference>
<evidence type="ECO:0000313" key="2">
    <source>
        <dbReference type="EMBL" id="ANH39623.1"/>
    </source>
</evidence>
<dbReference type="SMART" id="SM00587">
    <property type="entry name" value="CHK"/>
    <property type="match status" value="1"/>
</dbReference>
<evidence type="ECO:0000313" key="3">
    <source>
        <dbReference type="Proteomes" id="UP000077868"/>
    </source>
</evidence>
<gene>
    <name evidence="2" type="ORF">I601_3216</name>
</gene>
<keyword evidence="2" id="KW-0808">Transferase</keyword>
<dbReference type="InterPro" id="IPR011009">
    <property type="entry name" value="Kinase-like_dom_sf"/>
</dbReference>
<dbReference type="PANTHER" id="PTHR23020">
    <property type="entry name" value="UNCHARACTERIZED NUCLEAR HORMONE RECEPTOR-RELATED"/>
    <property type="match status" value="1"/>
</dbReference>
<dbReference type="PANTHER" id="PTHR23020:SF41">
    <property type="entry name" value="AMINOGLYCOSIDE PHOSPHOTRANSFERASE DOMAIN-CONTAINING PROTEIN"/>
    <property type="match status" value="1"/>
</dbReference>
<reference evidence="2 3" key="1">
    <citation type="submission" date="2016-03" db="EMBL/GenBank/DDBJ databases">
        <title>Complete genome sequence of a soil Actinobacterium, Nocardioides dokdonensis FR1436.</title>
        <authorList>
            <person name="Kwon S.-K."/>
            <person name="Kim K."/>
            <person name="Kim J.F."/>
        </authorList>
    </citation>
    <scope>NUCLEOTIDE SEQUENCE [LARGE SCALE GENOMIC DNA]</scope>
    <source>
        <strain evidence="2 3">FR1436</strain>
    </source>
</reference>
<evidence type="ECO:0000259" key="1">
    <source>
        <dbReference type="SMART" id="SM00587"/>
    </source>
</evidence>
<feature type="domain" description="CHK kinase-like" evidence="1">
    <location>
        <begin position="111"/>
        <end position="289"/>
    </location>
</feature>
<dbReference type="GO" id="GO:0016740">
    <property type="term" value="F:transferase activity"/>
    <property type="evidence" value="ECO:0007669"/>
    <property type="project" value="UniProtKB-KW"/>
</dbReference>
<dbReference type="Proteomes" id="UP000077868">
    <property type="component" value="Chromosome"/>
</dbReference>
<dbReference type="InterPro" id="IPR002575">
    <property type="entry name" value="Aminoglycoside_PTrfase"/>
</dbReference>